<feature type="non-terminal residue" evidence="1">
    <location>
        <position position="77"/>
    </location>
</feature>
<comment type="caution">
    <text evidence="1">The sequence shown here is derived from an EMBL/GenBank/DDBJ whole genome shotgun (WGS) entry which is preliminary data.</text>
</comment>
<dbReference type="PANTHER" id="PTHR43394">
    <property type="entry name" value="ATP-DEPENDENT PERMEASE MDL1, MITOCHONDRIAL"/>
    <property type="match status" value="1"/>
</dbReference>
<dbReference type="AlphaFoldDB" id="A0A3S1AVD7"/>
<sequence>AIARALVKNPKILLLDEATSALDTESEAIVQDALDKASKGRTTLIIAHRLSTVMNADSIVVFDNGKVAERGTHKQLM</sequence>
<dbReference type="OrthoDB" id="6500128at2759"/>
<name>A0A3S1AVD7_ELYCH</name>
<organism evidence="1 2">
    <name type="scientific">Elysia chlorotica</name>
    <name type="common">Eastern emerald elysia</name>
    <name type="synonym">Sea slug</name>
    <dbReference type="NCBI Taxonomy" id="188477"/>
    <lineage>
        <taxon>Eukaryota</taxon>
        <taxon>Metazoa</taxon>
        <taxon>Spiralia</taxon>
        <taxon>Lophotrochozoa</taxon>
        <taxon>Mollusca</taxon>
        <taxon>Gastropoda</taxon>
        <taxon>Heterobranchia</taxon>
        <taxon>Euthyneura</taxon>
        <taxon>Panpulmonata</taxon>
        <taxon>Sacoglossa</taxon>
        <taxon>Placobranchoidea</taxon>
        <taxon>Plakobranchidae</taxon>
        <taxon>Elysia</taxon>
    </lineage>
</organism>
<dbReference type="InterPro" id="IPR027417">
    <property type="entry name" value="P-loop_NTPase"/>
</dbReference>
<accession>A0A3S1AVD7</accession>
<dbReference type="GO" id="GO:0090374">
    <property type="term" value="P:oligopeptide export from mitochondrion"/>
    <property type="evidence" value="ECO:0007669"/>
    <property type="project" value="TreeGrafter"/>
</dbReference>
<dbReference type="GO" id="GO:0005743">
    <property type="term" value="C:mitochondrial inner membrane"/>
    <property type="evidence" value="ECO:0007669"/>
    <property type="project" value="TreeGrafter"/>
</dbReference>
<dbReference type="Gene3D" id="3.40.50.300">
    <property type="entry name" value="P-loop containing nucleotide triphosphate hydrolases"/>
    <property type="match status" value="1"/>
</dbReference>
<gene>
    <name evidence="1" type="ORF">EGW08_023854</name>
</gene>
<dbReference type="PANTHER" id="PTHR43394:SF27">
    <property type="entry name" value="ATP-DEPENDENT TRANSLOCASE ABCB1-LIKE"/>
    <property type="match status" value="1"/>
</dbReference>
<evidence type="ECO:0000313" key="2">
    <source>
        <dbReference type="Proteomes" id="UP000271974"/>
    </source>
</evidence>
<dbReference type="GO" id="GO:0015421">
    <property type="term" value="F:ABC-type oligopeptide transporter activity"/>
    <property type="evidence" value="ECO:0007669"/>
    <property type="project" value="TreeGrafter"/>
</dbReference>
<dbReference type="EMBL" id="RQTK01004615">
    <property type="protein sequence ID" value="RUS68384.1"/>
    <property type="molecule type" value="Genomic_DNA"/>
</dbReference>
<evidence type="ECO:0008006" key="3">
    <source>
        <dbReference type="Google" id="ProtNLM"/>
    </source>
</evidence>
<dbReference type="Proteomes" id="UP000271974">
    <property type="component" value="Unassembled WGS sequence"/>
</dbReference>
<dbReference type="STRING" id="188477.A0A3S1AVD7"/>
<keyword evidence="2" id="KW-1185">Reference proteome</keyword>
<feature type="non-terminal residue" evidence="1">
    <location>
        <position position="1"/>
    </location>
</feature>
<proteinExistence type="predicted"/>
<reference evidence="1 2" key="1">
    <citation type="submission" date="2019-01" db="EMBL/GenBank/DDBJ databases">
        <title>A draft genome assembly of the solar-powered sea slug Elysia chlorotica.</title>
        <authorList>
            <person name="Cai H."/>
            <person name="Li Q."/>
            <person name="Fang X."/>
            <person name="Li J."/>
            <person name="Curtis N.E."/>
            <person name="Altenburger A."/>
            <person name="Shibata T."/>
            <person name="Feng M."/>
            <person name="Maeda T."/>
            <person name="Schwartz J.A."/>
            <person name="Shigenobu S."/>
            <person name="Lundholm N."/>
            <person name="Nishiyama T."/>
            <person name="Yang H."/>
            <person name="Hasebe M."/>
            <person name="Li S."/>
            <person name="Pierce S.K."/>
            <person name="Wang J."/>
        </authorList>
    </citation>
    <scope>NUCLEOTIDE SEQUENCE [LARGE SCALE GENOMIC DNA]</scope>
    <source>
        <strain evidence="1">EC2010</strain>
        <tissue evidence="1">Whole organism of an adult</tissue>
    </source>
</reference>
<dbReference type="InterPro" id="IPR039421">
    <property type="entry name" value="Type_1_exporter"/>
</dbReference>
<evidence type="ECO:0000313" key="1">
    <source>
        <dbReference type="EMBL" id="RUS68384.1"/>
    </source>
</evidence>
<protein>
    <recommendedName>
        <fullName evidence="3">ABC transporter domain-containing protein</fullName>
    </recommendedName>
</protein>
<dbReference type="SUPFAM" id="SSF52540">
    <property type="entry name" value="P-loop containing nucleoside triphosphate hydrolases"/>
    <property type="match status" value="1"/>
</dbReference>